<proteinExistence type="predicted"/>
<name>D3T5G8_THEIA</name>
<protein>
    <submittedName>
        <fullName evidence="1">Uncharacterized protein</fullName>
    </submittedName>
</protein>
<reference evidence="1" key="1">
    <citation type="submission" date="2010-02" db="EMBL/GenBank/DDBJ databases">
        <title>Complete sequence of Thermoanaerobacter italicus Ab9.</title>
        <authorList>
            <consortium name="US DOE Joint Genome Institute"/>
            <person name="Lucas S."/>
            <person name="Copeland A."/>
            <person name="Lapidus A."/>
            <person name="Cheng J.-F."/>
            <person name="Bruce D."/>
            <person name="Goodwin L."/>
            <person name="Pitluck S."/>
            <person name="Chertkov O."/>
            <person name="Detter J.C."/>
            <person name="Han C."/>
            <person name="Tapia R."/>
            <person name="Land M."/>
            <person name="Hauser L."/>
            <person name="Kyrpides N."/>
            <person name="Mikhailova N."/>
            <person name="Hemme C.L."/>
            <person name="Woyke T."/>
        </authorList>
    </citation>
    <scope>NUCLEOTIDE SEQUENCE [LARGE SCALE GENOMIC DNA]</scope>
    <source>
        <strain evidence="1">Ab9</strain>
    </source>
</reference>
<dbReference type="AlphaFoldDB" id="D3T5G8"/>
<dbReference type="EMBL" id="CP001936">
    <property type="protein sequence ID" value="ADD03341.1"/>
    <property type="molecule type" value="Genomic_DNA"/>
</dbReference>
<organism evidence="1 2">
    <name type="scientific">Thermoanaerobacter italicus (strain DSM 9252 / Ab9)</name>
    <dbReference type="NCBI Taxonomy" id="580331"/>
    <lineage>
        <taxon>Bacteria</taxon>
        <taxon>Bacillati</taxon>
        <taxon>Bacillota</taxon>
        <taxon>Clostridia</taxon>
        <taxon>Thermoanaerobacterales</taxon>
        <taxon>Thermoanaerobacteraceae</taxon>
        <taxon>Thermoanaerobacter</taxon>
    </lineage>
</organism>
<dbReference type="HOGENOM" id="CLU_1926588_0_0_9"/>
<dbReference type="KEGG" id="tit:Thit_2121"/>
<keyword evidence="2" id="KW-1185">Reference proteome</keyword>
<sequence>MFLTRKYNNHLYLCKFASEKIRKKHEPTEDDIKIFLELDYPFVYIVFDLKRQLILVQHKSSVFQDRNTAINRIRGIFVPRTRIYSYNFTIEPVTFENFFWDHVEKAQKIYEVAVSLKHLICLEAYIVKMIL</sequence>
<evidence type="ECO:0000313" key="2">
    <source>
        <dbReference type="Proteomes" id="UP000001552"/>
    </source>
</evidence>
<dbReference type="RefSeq" id="WP_012996033.1">
    <property type="nucleotide sequence ID" value="NC_013921.1"/>
</dbReference>
<accession>D3T5G8</accession>
<gene>
    <name evidence="1" type="ordered locus">Thit_2121</name>
</gene>
<evidence type="ECO:0000313" key="1">
    <source>
        <dbReference type="EMBL" id="ADD03341.1"/>
    </source>
</evidence>
<dbReference type="Proteomes" id="UP000001552">
    <property type="component" value="Chromosome"/>
</dbReference>